<keyword evidence="4" id="KW-0347">Helicase</keyword>
<dbReference type="CDD" id="cd18808">
    <property type="entry name" value="SF1_C_Upf1"/>
    <property type="match status" value="1"/>
</dbReference>
<dbReference type="InterPro" id="IPR041677">
    <property type="entry name" value="DNA2/NAM7_AAA_11"/>
</dbReference>
<evidence type="ECO:0000313" key="8">
    <source>
        <dbReference type="EMBL" id="PHH73247.1"/>
    </source>
</evidence>
<evidence type="ECO:0008006" key="10">
    <source>
        <dbReference type="Google" id="ProtNLM"/>
    </source>
</evidence>
<dbReference type="PANTHER" id="PTHR43788">
    <property type="entry name" value="DNA2/NAM7 HELICASE FAMILY MEMBER"/>
    <property type="match status" value="1"/>
</dbReference>
<dbReference type="InterPro" id="IPR041679">
    <property type="entry name" value="DNA2/NAM7-like_C"/>
</dbReference>
<dbReference type="PANTHER" id="PTHR43788:SF16">
    <property type="entry name" value="HELICASE WITH ZINC FINGER 2"/>
    <property type="match status" value="1"/>
</dbReference>
<dbReference type="GO" id="GO:0016787">
    <property type="term" value="F:hydrolase activity"/>
    <property type="evidence" value="ECO:0007669"/>
    <property type="project" value="UniProtKB-KW"/>
</dbReference>
<dbReference type="GO" id="GO:0043139">
    <property type="term" value="F:5'-3' DNA helicase activity"/>
    <property type="evidence" value="ECO:0007669"/>
    <property type="project" value="TreeGrafter"/>
</dbReference>
<dbReference type="OrthoDB" id="4870611at2759"/>
<evidence type="ECO:0000256" key="4">
    <source>
        <dbReference type="ARBA" id="ARBA00022806"/>
    </source>
</evidence>
<organism evidence="8 9">
    <name type="scientific">Ophiocordyceps camponoti-rufipedis</name>
    <dbReference type="NCBI Taxonomy" id="2004952"/>
    <lineage>
        <taxon>Eukaryota</taxon>
        <taxon>Fungi</taxon>
        <taxon>Dikarya</taxon>
        <taxon>Ascomycota</taxon>
        <taxon>Pezizomycotina</taxon>
        <taxon>Sordariomycetes</taxon>
        <taxon>Hypocreomycetidae</taxon>
        <taxon>Hypocreales</taxon>
        <taxon>Ophiocordycipitaceae</taxon>
        <taxon>Ophiocordyceps</taxon>
    </lineage>
</organism>
<dbReference type="InterPro" id="IPR047187">
    <property type="entry name" value="SF1_C_Upf1"/>
</dbReference>
<evidence type="ECO:0000256" key="1">
    <source>
        <dbReference type="ARBA" id="ARBA00007913"/>
    </source>
</evidence>
<dbReference type="GO" id="GO:0005524">
    <property type="term" value="F:ATP binding"/>
    <property type="evidence" value="ECO:0007669"/>
    <property type="project" value="UniProtKB-KW"/>
</dbReference>
<dbReference type="InterPro" id="IPR027417">
    <property type="entry name" value="P-loop_NTPase"/>
</dbReference>
<dbReference type="Pfam" id="PF13086">
    <property type="entry name" value="AAA_11"/>
    <property type="match status" value="1"/>
</dbReference>
<dbReference type="EMBL" id="NJES01000357">
    <property type="protein sequence ID" value="PHH73247.1"/>
    <property type="molecule type" value="Genomic_DNA"/>
</dbReference>
<sequence length="1132" mass="125949">MTFKFSARNHNHIQFLFSFTFPVADLVEPSRIVTVDTDDEATMQQIFTFPEAQMGNLAGGFKTDARGFGIREGPDEFKDAKGPIHRQVALGCPSIVRVSFAVPKSAIVKDYDYKFFNDSKSQDPDLVRLASDLTTKVFQSPEPILSITAYIGCPANKYVAEDWGTLAGFIASDHPFPRTYISHSSSGVSGLTYDNVDISNMAYMYPRLQVNRFINSDHRTVALIAGSAEEVAYQNHLGAEAYRTSFPALYLPDSQSLWRPNPDHDLRTYGVVGDNSPRQLFVLLDLGKNPELLPDIGESVFVYPQVAVRGRAIPKDMVKNIATLLPPGNEETDRARLGRIAKWIREAGATAADCARPDGRTSFQGIRLPLPMGISSRLALLYVDVPLCSIWPPGLKQPPALANIQYVTKMPSLRHFIKEAMRNNPTTPTKVFWKGRDVTARSECDAISRLCNSDDLPDHTATFWQWTATMQEFPGPWLNLLKRFPGLIALRDRASIPSDWKSILADMEFTKAGHVFINGPPGSGKTTLSMEIMAAAVQMPAQDGWITEEAEVNRLSTKYGQHVPTFNNTIEAASTAGCPHAVTATEEQPARAVWIAPSNELCRDAFQQAKKRIPELIIRLYPFHVEAANMMATIATPPKPVVVTDRASRTEVALTQHIMQWRVDRYESMSPSADDHSLSQISKRLAPNLPGHENFIKDLQEWEAQPELFGKERVEELQKQGREIMEQVAATAAVMVATPVTFAQLASRINIQAQLVIVDEAARMSESQALIPLAFLKQASCIFVGDPRQFGPTSLLADARGFHNVFSLQRRVSLLHRACATENADGALVYFYSCHGNIAEWAQDYVYKTSGSIIHEANALTDMMKTFLNRLVTPPGFKRKYPIYTNCAWLSIETMFEDTVGTSFVNHDQARFVVQLAKQLFVEGPVADVSDFLARGLQPDTAMGTVMIVCGYAQQKAVYQGLIAAIPASQIPPGRLTVRTIDDSQGHEASVVIVDLVRTESCGFLNDTTRLVVATTRAQVGLIIVGNENIVPRKGPLQSLYRWYEWMDAVFWFGREYRLDLWCRRCEVFGHMENHCVTVIKCSTCGADHLGSACKEGEARLAPMILHGSLVEDNVDRRIQNILNVAKNRKRV</sequence>
<feature type="domain" description="DNA2/NAM7 helicase helicase" evidence="6">
    <location>
        <begin position="512"/>
        <end position="793"/>
    </location>
</feature>
<evidence type="ECO:0000259" key="7">
    <source>
        <dbReference type="Pfam" id="PF13087"/>
    </source>
</evidence>
<protein>
    <recommendedName>
        <fullName evidence="10">DNA2/NAM7 helicase-like C-terminal domain-containing protein</fullName>
    </recommendedName>
</protein>
<evidence type="ECO:0000256" key="2">
    <source>
        <dbReference type="ARBA" id="ARBA00022741"/>
    </source>
</evidence>
<dbReference type="AlphaFoldDB" id="A0A2C5YWW0"/>
<gene>
    <name evidence="8" type="ORF">CDD80_3938</name>
</gene>
<keyword evidence="2" id="KW-0547">Nucleotide-binding</keyword>
<evidence type="ECO:0000256" key="5">
    <source>
        <dbReference type="ARBA" id="ARBA00022840"/>
    </source>
</evidence>
<evidence type="ECO:0000259" key="6">
    <source>
        <dbReference type="Pfam" id="PF13086"/>
    </source>
</evidence>
<reference evidence="8 9" key="1">
    <citation type="submission" date="2017-06" db="EMBL/GenBank/DDBJ databases">
        <title>Ant-infecting Ophiocordyceps genomes reveal a high diversity of potential behavioral manipulation genes and a possible major role for enterotoxins.</title>
        <authorList>
            <person name="De Bekker C."/>
            <person name="Evans H.C."/>
            <person name="Brachmann A."/>
            <person name="Hughes D.P."/>
        </authorList>
    </citation>
    <scope>NUCLEOTIDE SEQUENCE [LARGE SCALE GENOMIC DNA]</scope>
    <source>
        <strain evidence="8 9">Map16</strain>
    </source>
</reference>
<proteinExistence type="inferred from homology"/>
<dbReference type="STRING" id="2004952.A0A2C5YWW0"/>
<accession>A0A2C5YWW0</accession>
<dbReference type="Proteomes" id="UP000226431">
    <property type="component" value="Unassembled WGS sequence"/>
</dbReference>
<dbReference type="InterPro" id="IPR050534">
    <property type="entry name" value="Coronavir_polyprotein_1ab"/>
</dbReference>
<keyword evidence="3" id="KW-0378">Hydrolase</keyword>
<name>A0A2C5YWW0_9HYPO</name>
<dbReference type="Pfam" id="PF13087">
    <property type="entry name" value="AAA_12"/>
    <property type="match status" value="1"/>
</dbReference>
<keyword evidence="5" id="KW-0067">ATP-binding</keyword>
<evidence type="ECO:0000256" key="3">
    <source>
        <dbReference type="ARBA" id="ARBA00022801"/>
    </source>
</evidence>
<comment type="caution">
    <text evidence="8">The sequence shown here is derived from an EMBL/GenBank/DDBJ whole genome shotgun (WGS) entry which is preliminary data.</text>
</comment>
<comment type="similarity">
    <text evidence="1">Belongs to the DNA2/NAM7 helicase family.</text>
</comment>
<dbReference type="SUPFAM" id="SSF52540">
    <property type="entry name" value="P-loop containing nucleoside triphosphate hydrolases"/>
    <property type="match status" value="1"/>
</dbReference>
<keyword evidence="9" id="KW-1185">Reference proteome</keyword>
<dbReference type="Gene3D" id="3.40.50.300">
    <property type="entry name" value="P-loop containing nucleotide triphosphate hydrolases"/>
    <property type="match status" value="2"/>
</dbReference>
<feature type="domain" description="DNA2/NAM7 helicase-like C-terminal" evidence="7">
    <location>
        <begin position="812"/>
        <end position="1028"/>
    </location>
</feature>
<evidence type="ECO:0000313" key="9">
    <source>
        <dbReference type="Proteomes" id="UP000226431"/>
    </source>
</evidence>